<comment type="caution">
    <text evidence="3">The sequence shown here is derived from an EMBL/GenBank/DDBJ whole genome shotgun (WGS) entry which is preliminary data.</text>
</comment>
<keyword evidence="4" id="KW-1185">Reference proteome</keyword>
<dbReference type="SUPFAM" id="SSF52540">
    <property type="entry name" value="P-loop containing nucleoside triphosphate hydrolases"/>
    <property type="match status" value="1"/>
</dbReference>
<evidence type="ECO:0000313" key="4">
    <source>
        <dbReference type="Proteomes" id="UP001217089"/>
    </source>
</evidence>
<proteinExistence type="predicted"/>
<dbReference type="Pfam" id="PF00685">
    <property type="entry name" value="Sulfotransfer_1"/>
    <property type="match status" value="1"/>
</dbReference>
<name>A0ABQ9F7I8_TEGGR</name>
<dbReference type="Gene3D" id="3.40.50.300">
    <property type="entry name" value="P-loop containing nucleotide triphosphate hydrolases"/>
    <property type="match status" value="1"/>
</dbReference>
<dbReference type="InterPro" id="IPR027417">
    <property type="entry name" value="P-loop_NTPase"/>
</dbReference>
<evidence type="ECO:0000313" key="3">
    <source>
        <dbReference type="EMBL" id="KAJ8312227.1"/>
    </source>
</evidence>
<accession>A0ABQ9F7I8</accession>
<dbReference type="EMBL" id="JARBDR010000440">
    <property type="protein sequence ID" value="KAJ8312227.1"/>
    <property type="molecule type" value="Genomic_DNA"/>
</dbReference>
<evidence type="ECO:0000259" key="2">
    <source>
        <dbReference type="Pfam" id="PF00685"/>
    </source>
</evidence>
<dbReference type="Proteomes" id="UP001217089">
    <property type="component" value="Unassembled WGS sequence"/>
</dbReference>
<dbReference type="InterPro" id="IPR000863">
    <property type="entry name" value="Sulfotransferase_dom"/>
</dbReference>
<gene>
    <name evidence="3" type="ORF">KUTeg_009600</name>
</gene>
<feature type="region of interest" description="Disordered" evidence="1">
    <location>
        <begin position="1"/>
        <end position="22"/>
    </location>
</feature>
<organism evidence="3 4">
    <name type="scientific">Tegillarca granosa</name>
    <name type="common">Malaysian cockle</name>
    <name type="synonym">Anadara granosa</name>
    <dbReference type="NCBI Taxonomy" id="220873"/>
    <lineage>
        <taxon>Eukaryota</taxon>
        <taxon>Metazoa</taxon>
        <taxon>Spiralia</taxon>
        <taxon>Lophotrochozoa</taxon>
        <taxon>Mollusca</taxon>
        <taxon>Bivalvia</taxon>
        <taxon>Autobranchia</taxon>
        <taxon>Pteriomorphia</taxon>
        <taxon>Arcoida</taxon>
        <taxon>Arcoidea</taxon>
        <taxon>Arcidae</taxon>
        <taxon>Tegillarca</taxon>
    </lineage>
</organism>
<protein>
    <recommendedName>
        <fullName evidence="2">Sulfotransferase domain-containing protein</fullName>
    </recommendedName>
</protein>
<evidence type="ECO:0000256" key="1">
    <source>
        <dbReference type="SAM" id="MobiDB-lite"/>
    </source>
</evidence>
<reference evidence="3 4" key="1">
    <citation type="submission" date="2022-12" db="EMBL/GenBank/DDBJ databases">
        <title>Chromosome-level genome of Tegillarca granosa.</title>
        <authorList>
            <person name="Kim J."/>
        </authorList>
    </citation>
    <scope>NUCLEOTIDE SEQUENCE [LARGE SCALE GENOMIC DNA]</scope>
    <source>
        <strain evidence="3">Teg-2019</strain>
        <tissue evidence="3">Adductor muscle</tissue>
    </source>
</reference>
<feature type="compositionally biased region" description="Polar residues" evidence="1">
    <location>
        <begin position="9"/>
        <end position="22"/>
    </location>
</feature>
<sequence length="112" mass="12601">MDAGVYQNGDISESDVTQVTDPSGNCMKFIGYDGEYLSAEGVRLGQFPDPRINIPQIKEMEVKENDIFINAYPKAGEAGGWKNVFTVAQNEMFDAVLAEKMKKCKFEFKYEL</sequence>
<feature type="domain" description="Sulfotransferase" evidence="2">
    <location>
        <begin position="55"/>
        <end position="104"/>
    </location>
</feature>